<dbReference type="AlphaFoldDB" id="A0A0G4KPL0"/>
<gene>
    <name evidence="2" type="ORF">BN1708_017120</name>
</gene>
<feature type="region of interest" description="Disordered" evidence="1">
    <location>
        <begin position="1"/>
        <end position="31"/>
    </location>
</feature>
<feature type="non-terminal residue" evidence="2">
    <location>
        <position position="52"/>
    </location>
</feature>
<evidence type="ECO:0000313" key="2">
    <source>
        <dbReference type="EMBL" id="CRK11335.1"/>
    </source>
</evidence>
<evidence type="ECO:0000313" key="3">
    <source>
        <dbReference type="Proteomes" id="UP000044602"/>
    </source>
</evidence>
<proteinExistence type="predicted"/>
<dbReference type="EMBL" id="CVQH01002803">
    <property type="protein sequence ID" value="CRK11335.1"/>
    <property type="molecule type" value="Genomic_DNA"/>
</dbReference>
<protein>
    <submittedName>
        <fullName evidence="2">Uncharacterized protein</fullName>
    </submittedName>
</protein>
<name>A0A0G4KPL0_VERLO</name>
<reference evidence="2 3" key="1">
    <citation type="submission" date="2015-05" db="EMBL/GenBank/DDBJ databases">
        <authorList>
            <person name="Wang D.B."/>
            <person name="Wang M."/>
        </authorList>
    </citation>
    <scope>NUCLEOTIDE SEQUENCE [LARGE SCALE GENOMIC DNA]</scope>
    <source>
        <strain evidence="2">VL1</strain>
    </source>
</reference>
<dbReference type="Proteomes" id="UP000044602">
    <property type="component" value="Unassembled WGS sequence"/>
</dbReference>
<organism evidence="2 3">
    <name type="scientific">Verticillium longisporum</name>
    <name type="common">Verticillium dahliae var. longisporum</name>
    <dbReference type="NCBI Taxonomy" id="100787"/>
    <lineage>
        <taxon>Eukaryota</taxon>
        <taxon>Fungi</taxon>
        <taxon>Dikarya</taxon>
        <taxon>Ascomycota</taxon>
        <taxon>Pezizomycotina</taxon>
        <taxon>Sordariomycetes</taxon>
        <taxon>Hypocreomycetidae</taxon>
        <taxon>Glomerellales</taxon>
        <taxon>Plectosphaerellaceae</taxon>
        <taxon>Verticillium</taxon>
    </lineage>
</organism>
<accession>A0A0G4KPL0</accession>
<keyword evidence="3" id="KW-1185">Reference proteome</keyword>
<feature type="compositionally biased region" description="Basic residues" evidence="1">
    <location>
        <begin position="10"/>
        <end position="21"/>
    </location>
</feature>
<sequence>MGGTSTSIAKKGKKNKKGRKAKAAEDEDPWEAFQKAHKDTKIGLHDVVLAPP</sequence>
<evidence type="ECO:0000256" key="1">
    <source>
        <dbReference type="SAM" id="MobiDB-lite"/>
    </source>
</evidence>